<dbReference type="Pfam" id="PF08530">
    <property type="entry name" value="PepX_C"/>
    <property type="match status" value="1"/>
</dbReference>
<protein>
    <submittedName>
        <fullName evidence="3">CocE/NonD family hydrolase</fullName>
    </submittedName>
</protein>
<dbReference type="Proteomes" id="UP001160499">
    <property type="component" value="Unassembled WGS sequence"/>
</dbReference>
<dbReference type="SMART" id="SM00939">
    <property type="entry name" value="PepX_C"/>
    <property type="match status" value="1"/>
</dbReference>
<accession>A0ABT6LQZ6</accession>
<evidence type="ECO:0000256" key="1">
    <source>
        <dbReference type="ARBA" id="ARBA00022801"/>
    </source>
</evidence>
<dbReference type="EMBL" id="JARXVH010000010">
    <property type="protein sequence ID" value="MDH6218668.1"/>
    <property type="molecule type" value="Genomic_DNA"/>
</dbReference>
<name>A0ABT6LQZ6_9ACTN</name>
<dbReference type="GO" id="GO:0016787">
    <property type="term" value="F:hydrolase activity"/>
    <property type="evidence" value="ECO:0007669"/>
    <property type="project" value="UniProtKB-KW"/>
</dbReference>
<comment type="caution">
    <text evidence="3">The sequence shown here is derived from an EMBL/GenBank/DDBJ whole genome shotgun (WGS) entry which is preliminary data.</text>
</comment>
<dbReference type="InterPro" id="IPR005674">
    <property type="entry name" value="CocE/Ser_esterase"/>
</dbReference>
<gene>
    <name evidence="3" type="ORF">M2283_006002</name>
</gene>
<dbReference type="RefSeq" id="WP_280879524.1">
    <property type="nucleotide sequence ID" value="NZ_JARXVH010000010.1"/>
</dbReference>
<reference evidence="3 4" key="1">
    <citation type="submission" date="2023-04" db="EMBL/GenBank/DDBJ databases">
        <title>Forest soil microbial communities from Buena Vista Peninsula, Colon Province, Panama.</title>
        <authorList>
            <person name="Bouskill N."/>
        </authorList>
    </citation>
    <scope>NUCLEOTIDE SEQUENCE [LARGE SCALE GENOMIC DNA]</scope>
    <source>
        <strain evidence="3 4">GGS1</strain>
    </source>
</reference>
<evidence type="ECO:0000313" key="3">
    <source>
        <dbReference type="EMBL" id="MDH6218668.1"/>
    </source>
</evidence>
<dbReference type="InterPro" id="IPR000383">
    <property type="entry name" value="Xaa-Pro-like_dom"/>
</dbReference>
<dbReference type="InterPro" id="IPR008979">
    <property type="entry name" value="Galactose-bd-like_sf"/>
</dbReference>
<dbReference type="Gene3D" id="2.60.120.260">
    <property type="entry name" value="Galactose-binding domain-like"/>
    <property type="match status" value="1"/>
</dbReference>
<dbReference type="SUPFAM" id="SSF49785">
    <property type="entry name" value="Galactose-binding domain-like"/>
    <property type="match status" value="1"/>
</dbReference>
<keyword evidence="1 3" id="KW-0378">Hydrolase</keyword>
<sequence>MAASRPAGPLARGLGALHGKVVGLPPARTRYGVRRAVRVPTRDDAELLTDHYMPEGEARGTVLIRSPYGRGVPVNWMQGRMLAARGYDVLLQSVRGTAGSTGTLRPFVQEAEDAQDTVAWLRTQRWFDGRLATFGGSYSGWAQWALLQDPPPELRGAVIAVGPHDIQKAIYGTGALALSDFLTWSATVGAQGDGGLRGIRAQLAARRQLATAWEEPTPEAAAASVLAGGAADWFDEWLDHPAADDPFWTDYRADPALDHVDVPVLLVGGWHDVFLDQTVHQYQTLRRHNQSVTLTIGPWTHMDTAAKAAQVVDPQLLRWLDRHLAGDEAAAEAPVRIYHTGAKTWLELPDWPPPGTERVLWLRRGGGLGMRADGGVAGFRYDPADPTPSVGGRHIATKSATVDNQSLEQRADVLTFTTEVLTDPFDVIGTPTVEFELTVDHLHADVFVRLCDVDRRGHSHVITERFARLRRTPREVTTVRLELGACAHRFTTGHRLRLQFSGGAYPRFARNPGTDTPGSFAPVEFRIGLGTSSLTLPVPKETP</sequence>
<organism evidence="3 4">
    <name type="scientific">Streptomyces pseudovenezuelae</name>
    <dbReference type="NCBI Taxonomy" id="67350"/>
    <lineage>
        <taxon>Bacteria</taxon>
        <taxon>Bacillati</taxon>
        <taxon>Actinomycetota</taxon>
        <taxon>Actinomycetes</taxon>
        <taxon>Kitasatosporales</taxon>
        <taxon>Streptomycetaceae</taxon>
        <taxon>Streptomyces</taxon>
        <taxon>Streptomyces aurantiacus group</taxon>
    </lineage>
</organism>
<evidence type="ECO:0000259" key="2">
    <source>
        <dbReference type="SMART" id="SM00939"/>
    </source>
</evidence>
<dbReference type="InterPro" id="IPR013736">
    <property type="entry name" value="Xaa-Pro_dipept_C"/>
</dbReference>
<dbReference type="Pfam" id="PF02129">
    <property type="entry name" value="Peptidase_S15"/>
    <property type="match status" value="1"/>
</dbReference>
<dbReference type="NCBIfam" id="TIGR00976">
    <property type="entry name" value="CocE_NonD"/>
    <property type="match status" value="1"/>
</dbReference>
<dbReference type="InterPro" id="IPR029058">
    <property type="entry name" value="AB_hydrolase_fold"/>
</dbReference>
<keyword evidence="4" id="KW-1185">Reference proteome</keyword>
<dbReference type="Gene3D" id="1.10.3020.10">
    <property type="entry name" value="alpha-amino acid ester hydrolase ( Helical cap domain)"/>
    <property type="match status" value="1"/>
</dbReference>
<dbReference type="Gene3D" id="3.40.50.1820">
    <property type="entry name" value="alpha/beta hydrolase"/>
    <property type="match status" value="1"/>
</dbReference>
<proteinExistence type="predicted"/>
<dbReference type="SUPFAM" id="SSF53474">
    <property type="entry name" value="alpha/beta-Hydrolases"/>
    <property type="match status" value="1"/>
</dbReference>
<evidence type="ECO:0000313" key="4">
    <source>
        <dbReference type="Proteomes" id="UP001160499"/>
    </source>
</evidence>
<feature type="domain" description="Xaa-Pro dipeptidyl-peptidase C-terminal" evidence="2">
    <location>
        <begin position="317"/>
        <end position="535"/>
    </location>
</feature>